<dbReference type="InterPro" id="IPR001635">
    <property type="entry name" value="Flag_hook_Flik"/>
</dbReference>
<dbReference type="GO" id="GO:0009424">
    <property type="term" value="C:bacterial-type flagellum hook"/>
    <property type="evidence" value="ECO:0007669"/>
    <property type="project" value="InterPro"/>
</dbReference>
<dbReference type="EMBL" id="CP002159">
    <property type="protein sequence ID" value="ADL55094.1"/>
    <property type="molecule type" value="Genomic_DNA"/>
</dbReference>
<dbReference type="KEGG" id="gca:Galf_1064"/>
<comment type="similarity">
    <text evidence="2">Belongs to the FliK family.</text>
</comment>
<dbReference type="PANTHER" id="PTHR37533">
    <property type="entry name" value="FLAGELLAR HOOK-LENGTH CONTROL PROTEIN"/>
    <property type="match status" value="1"/>
</dbReference>
<dbReference type="eggNOG" id="COG3144">
    <property type="taxonomic scope" value="Bacteria"/>
</dbReference>
<evidence type="ECO:0000256" key="1">
    <source>
        <dbReference type="ARBA" id="ARBA00003944"/>
    </source>
</evidence>
<dbReference type="Pfam" id="PF02120">
    <property type="entry name" value="Flg_hook"/>
    <property type="match status" value="1"/>
</dbReference>
<keyword evidence="6" id="KW-0966">Cell projection</keyword>
<dbReference type="Gene3D" id="3.30.750.140">
    <property type="match status" value="1"/>
</dbReference>
<name>D9SEZ7_GALCS</name>
<reference evidence="6 7" key="1">
    <citation type="submission" date="2010-08" db="EMBL/GenBank/DDBJ databases">
        <title>Complete sequence of Gallionella capsiferriformans ES-2.</title>
        <authorList>
            <consortium name="US DOE Joint Genome Institute"/>
            <person name="Lucas S."/>
            <person name="Copeland A."/>
            <person name="Lapidus A."/>
            <person name="Cheng J.-F."/>
            <person name="Bruce D."/>
            <person name="Goodwin L."/>
            <person name="Pitluck S."/>
            <person name="Chertkov O."/>
            <person name="Davenport K.W."/>
            <person name="Detter J.C."/>
            <person name="Han C."/>
            <person name="Tapia R."/>
            <person name="Land M."/>
            <person name="Hauser L."/>
            <person name="Chang Y.-J."/>
            <person name="Jeffries C."/>
            <person name="Kyrpides N."/>
            <person name="Ivanova N."/>
            <person name="Mikhailova N."/>
            <person name="Shelobolina E.S."/>
            <person name="Picardal F."/>
            <person name="Roden E."/>
            <person name="Emerson D."/>
            <person name="Woyke T."/>
        </authorList>
    </citation>
    <scope>NUCLEOTIDE SEQUENCE [LARGE SCALE GENOMIC DNA]</scope>
    <source>
        <strain evidence="6 7">ES-2</strain>
    </source>
</reference>
<dbReference type="InterPro" id="IPR052563">
    <property type="entry name" value="FliK"/>
</dbReference>
<dbReference type="PANTHER" id="PTHR37533:SF2">
    <property type="entry name" value="FLAGELLAR HOOK-LENGTH CONTROL PROTEIN"/>
    <property type="match status" value="1"/>
</dbReference>
<gene>
    <name evidence="6" type="ordered locus">Galf_1064</name>
</gene>
<feature type="compositionally biased region" description="Low complexity" evidence="4">
    <location>
        <begin position="11"/>
        <end position="26"/>
    </location>
</feature>
<evidence type="ECO:0000256" key="3">
    <source>
        <dbReference type="ARBA" id="ARBA00022795"/>
    </source>
</evidence>
<dbReference type="HOGENOM" id="CLU_764515_0_0_4"/>
<feature type="domain" description="Flagellar hook-length control protein-like C-terminal" evidence="5">
    <location>
        <begin position="239"/>
        <end position="319"/>
    </location>
</feature>
<proteinExistence type="inferred from homology"/>
<evidence type="ECO:0000259" key="5">
    <source>
        <dbReference type="Pfam" id="PF02120"/>
    </source>
</evidence>
<feature type="compositionally biased region" description="Basic and acidic residues" evidence="4">
    <location>
        <begin position="42"/>
        <end position="61"/>
    </location>
</feature>
<keyword evidence="6" id="KW-0969">Cilium</keyword>
<sequence length="362" mass="37837">MINPLINKIIAPTPSSASANPAKSPAEGASAEKFGAVLAKQIGEKPSADSKRSTHPSDKKSPQTGPSVADQQIQLDQPAMLTTADPLAGFLKGNLTIKVDRPTDTQADQTTQPADAQITPFVLPVNPELRPPVLTTVDPATGQSARQAAEPLGAAREKMTGVTQVASEQTPIATKTLTLTDKEAFKLAEPANSLPAVNAQAMAQSASSAITPTPMAPTTQATIAAPLGSPAWPAEFTQKINWVSTQQNQVAELHLNPPDLGPMSVTITINDNQATALFSSPHSAVREAIENAMPKLRESLADNGIMLGNATVNDQAPRDSGASGFTNQRTPSPQTHTTTETVINPVPVVQVSRHNGLVDTFA</sequence>
<feature type="region of interest" description="Disordered" evidence="4">
    <location>
        <begin position="310"/>
        <end position="339"/>
    </location>
</feature>
<dbReference type="STRING" id="395494.Galf_1064"/>
<evidence type="ECO:0000256" key="4">
    <source>
        <dbReference type="SAM" id="MobiDB-lite"/>
    </source>
</evidence>
<accession>D9SEZ7</accession>
<dbReference type="GO" id="GO:0044780">
    <property type="term" value="P:bacterial-type flagellum assembly"/>
    <property type="evidence" value="ECO:0007669"/>
    <property type="project" value="InterPro"/>
</dbReference>
<keyword evidence="7" id="KW-1185">Reference proteome</keyword>
<evidence type="ECO:0000313" key="7">
    <source>
        <dbReference type="Proteomes" id="UP000001235"/>
    </source>
</evidence>
<dbReference type="PRINTS" id="PR01007">
    <property type="entry name" value="FLGHOOKFLIK"/>
</dbReference>
<dbReference type="Proteomes" id="UP000001235">
    <property type="component" value="Chromosome"/>
</dbReference>
<dbReference type="InterPro" id="IPR038610">
    <property type="entry name" value="FliK-like_C_sf"/>
</dbReference>
<dbReference type="RefSeq" id="WP_013293034.1">
    <property type="nucleotide sequence ID" value="NC_014394.1"/>
</dbReference>
<organism evidence="6 7">
    <name type="scientific">Gallionella capsiferriformans (strain ES-2)</name>
    <name type="common">Gallionella ferruginea capsiferriformans (strain ES-2)</name>
    <dbReference type="NCBI Taxonomy" id="395494"/>
    <lineage>
        <taxon>Bacteria</taxon>
        <taxon>Pseudomonadati</taxon>
        <taxon>Pseudomonadota</taxon>
        <taxon>Betaproteobacteria</taxon>
        <taxon>Nitrosomonadales</taxon>
        <taxon>Gallionellaceae</taxon>
        <taxon>Gallionella</taxon>
    </lineage>
</organism>
<feature type="compositionally biased region" description="Low complexity" evidence="4">
    <location>
        <begin position="330"/>
        <end position="339"/>
    </location>
</feature>
<dbReference type="AlphaFoldDB" id="D9SEZ7"/>
<keyword evidence="6" id="KW-0282">Flagellum</keyword>
<feature type="region of interest" description="Disordered" evidence="4">
    <location>
        <begin position="1"/>
        <end position="68"/>
    </location>
</feature>
<evidence type="ECO:0000256" key="2">
    <source>
        <dbReference type="ARBA" id="ARBA00009149"/>
    </source>
</evidence>
<dbReference type="InterPro" id="IPR021136">
    <property type="entry name" value="Flagellar_hook_control-like_C"/>
</dbReference>
<keyword evidence="3" id="KW-1005">Bacterial flagellum biogenesis</keyword>
<dbReference type="OrthoDB" id="8596319at2"/>
<dbReference type="CDD" id="cd17470">
    <property type="entry name" value="T3SS_Flik_C"/>
    <property type="match status" value="1"/>
</dbReference>
<comment type="function">
    <text evidence="1">Controls the length of the flagellar hook.</text>
</comment>
<evidence type="ECO:0000313" key="6">
    <source>
        <dbReference type="EMBL" id="ADL55094.1"/>
    </source>
</evidence>
<protein>
    <submittedName>
        <fullName evidence="6">Flagellar hook-length control protein-like, C-terminal domain</fullName>
    </submittedName>
</protein>